<dbReference type="EC" id="4.2.99.18" evidence="8"/>
<proteinExistence type="inferred from homology"/>
<dbReference type="EMBL" id="JARIHO010000016">
    <property type="protein sequence ID" value="KAJ7348863.1"/>
    <property type="molecule type" value="Genomic_DNA"/>
</dbReference>
<dbReference type="InterPro" id="IPR011257">
    <property type="entry name" value="DNA_glycosylase"/>
</dbReference>
<keyword evidence="8" id="KW-0496">Mitochondrion</keyword>
<dbReference type="EC" id="3.2.2.-" evidence="8"/>
<dbReference type="GO" id="GO:0005739">
    <property type="term" value="C:mitochondrion"/>
    <property type="evidence" value="ECO:0007669"/>
    <property type="project" value="UniProtKB-SubCell"/>
</dbReference>
<evidence type="ECO:0000313" key="12">
    <source>
        <dbReference type="Proteomes" id="UP001218218"/>
    </source>
</evidence>
<dbReference type="InterPro" id="IPR003265">
    <property type="entry name" value="HhH-GPD_domain"/>
</dbReference>
<comment type="caution">
    <text evidence="11">The sequence shown here is derived from an EMBL/GenBank/DDBJ whole genome shotgun (WGS) entry which is preliminary data.</text>
</comment>
<evidence type="ECO:0000256" key="8">
    <source>
        <dbReference type="HAMAP-Rule" id="MF_03183"/>
    </source>
</evidence>
<evidence type="ECO:0000256" key="6">
    <source>
        <dbReference type="ARBA" id="ARBA00023295"/>
    </source>
</evidence>
<feature type="region of interest" description="Disordered" evidence="9">
    <location>
        <begin position="27"/>
        <end position="92"/>
    </location>
</feature>
<dbReference type="GO" id="GO:0000703">
    <property type="term" value="F:oxidized pyrimidine nucleobase lesion DNA N-glycosylase activity"/>
    <property type="evidence" value="ECO:0007669"/>
    <property type="project" value="UniProtKB-UniRule"/>
</dbReference>
<evidence type="ECO:0000256" key="9">
    <source>
        <dbReference type="SAM" id="MobiDB-lite"/>
    </source>
</evidence>
<keyword evidence="3 8" id="KW-0378">Hydrolase</keyword>
<dbReference type="GO" id="GO:0140078">
    <property type="term" value="F:class I DNA-(apurinic or apyrimidinic site) endonuclease activity"/>
    <property type="evidence" value="ECO:0007669"/>
    <property type="project" value="UniProtKB-EC"/>
</dbReference>
<dbReference type="SMART" id="SM00478">
    <property type="entry name" value="ENDO3c"/>
    <property type="match status" value="1"/>
</dbReference>
<keyword evidence="6 8" id="KW-0326">Glycosidase</keyword>
<dbReference type="PANTHER" id="PTHR43286:SF1">
    <property type="entry name" value="ENDONUCLEASE III-LIKE PROTEIN 1"/>
    <property type="match status" value="1"/>
</dbReference>
<evidence type="ECO:0000259" key="10">
    <source>
        <dbReference type="SMART" id="SM00478"/>
    </source>
</evidence>
<dbReference type="GO" id="GO:0003677">
    <property type="term" value="F:DNA binding"/>
    <property type="evidence" value="ECO:0007669"/>
    <property type="project" value="UniProtKB-UniRule"/>
</dbReference>
<comment type="function">
    <text evidence="8">Bifunctional DNA N-glycosylase with associated apurinic/apyrimidinic (AP) lyase function that catalyzes the first step in base excision repair (BER), the primary repair pathway for the repair of oxidative DNA damage. The DNA N-glycosylase activity releases the damaged DNA base from DNA by cleaving the N-glycosidic bond, leaving an AP site. The AP lyase activity cleaves the phosphodiester bond 3' to the AP site by a beta-elimination. Primarily recognizes and repairs oxidative base damage of pyrimidines.</text>
</comment>
<reference evidence="11" key="1">
    <citation type="submission" date="2023-03" db="EMBL/GenBank/DDBJ databases">
        <title>Massive genome expansion in bonnet fungi (Mycena s.s.) driven by repeated elements and novel gene families across ecological guilds.</title>
        <authorList>
            <consortium name="Lawrence Berkeley National Laboratory"/>
            <person name="Harder C.B."/>
            <person name="Miyauchi S."/>
            <person name="Viragh M."/>
            <person name="Kuo A."/>
            <person name="Thoen E."/>
            <person name="Andreopoulos B."/>
            <person name="Lu D."/>
            <person name="Skrede I."/>
            <person name="Drula E."/>
            <person name="Henrissat B."/>
            <person name="Morin E."/>
            <person name="Kohler A."/>
            <person name="Barry K."/>
            <person name="LaButti K."/>
            <person name="Morin E."/>
            <person name="Salamov A."/>
            <person name="Lipzen A."/>
            <person name="Mereny Z."/>
            <person name="Hegedus B."/>
            <person name="Baldrian P."/>
            <person name="Stursova M."/>
            <person name="Weitz H."/>
            <person name="Taylor A."/>
            <person name="Grigoriev I.V."/>
            <person name="Nagy L.G."/>
            <person name="Martin F."/>
            <person name="Kauserud H."/>
        </authorList>
    </citation>
    <scope>NUCLEOTIDE SEQUENCE</scope>
    <source>
        <strain evidence="11">CBHHK002</strain>
    </source>
</reference>
<dbReference type="Gene3D" id="1.10.340.30">
    <property type="entry name" value="Hypothetical protein, domain 2"/>
    <property type="match status" value="1"/>
</dbReference>
<comment type="caution">
    <text evidence="8">Lacks conserved residue(s) required for the propagation of feature annotation.</text>
</comment>
<dbReference type="SUPFAM" id="SSF48150">
    <property type="entry name" value="DNA-glycosylase"/>
    <property type="match status" value="1"/>
</dbReference>
<dbReference type="InterPro" id="IPR023170">
    <property type="entry name" value="HhH_base_excis_C"/>
</dbReference>
<evidence type="ECO:0000256" key="1">
    <source>
        <dbReference type="ARBA" id="ARBA00008343"/>
    </source>
</evidence>
<organism evidence="11 12">
    <name type="scientific">Mycena albidolilacea</name>
    <dbReference type="NCBI Taxonomy" id="1033008"/>
    <lineage>
        <taxon>Eukaryota</taxon>
        <taxon>Fungi</taxon>
        <taxon>Dikarya</taxon>
        <taxon>Basidiomycota</taxon>
        <taxon>Agaricomycotina</taxon>
        <taxon>Agaricomycetes</taxon>
        <taxon>Agaricomycetidae</taxon>
        <taxon>Agaricales</taxon>
        <taxon>Marasmiineae</taxon>
        <taxon>Mycenaceae</taxon>
        <taxon>Mycena</taxon>
    </lineage>
</organism>
<dbReference type="GO" id="GO:0006289">
    <property type="term" value="P:nucleotide-excision repair"/>
    <property type="evidence" value="ECO:0007669"/>
    <property type="project" value="TreeGrafter"/>
</dbReference>
<evidence type="ECO:0000256" key="7">
    <source>
        <dbReference type="ARBA" id="ARBA00044632"/>
    </source>
</evidence>
<keyword evidence="12" id="KW-1185">Reference proteome</keyword>
<dbReference type="PANTHER" id="PTHR43286">
    <property type="entry name" value="ENDONUCLEASE III-LIKE PROTEIN 1"/>
    <property type="match status" value="1"/>
</dbReference>
<feature type="compositionally biased region" description="Low complexity" evidence="9">
    <location>
        <begin position="51"/>
        <end position="65"/>
    </location>
</feature>
<keyword evidence="8" id="KW-0539">Nucleus</keyword>
<evidence type="ECO:0000256" key="4">
    <source>
        <dbReference type="ARBA" id="ARBA00023204"/>
    </source>
</evidence>
<keyword evidence="2 8" id="KW-0227">DNA damage</keyword>
<evidence type="ECO:0000256" key="2">
    <source>
        <dbReference type="ARBA" id="ARBA00022763"/>
    </source>
</evidence>
<dbReference type="PROSITE" id="PS01155">
    <property type="entry name" value="ENDONUCLEASE_III_2"/>
    <property type="match status" value="1"/>
</dbReference>
<dbReference type="AlphaFoldDB" id="A0AAD7ERT2"/>
<comment type="similarity">
    <text evidence="1 8">Belongs to the Nth/MutY family.</text>
</comment>
<dbReference type="CDD" id="cd00056">
    <property type="entry name" value="ENDO3c"/>
    <property type="match status" value="1"/>
</dbReference>
<sequence>MSGLQRSSPRLKARASPYHSGVTLFAIPDASGSATPPRPTKRVKIESALDEPSISGEGSQSPSKSPSKRPLKSPQKSKTLYKKALATPHPTPPHWREVYDCIKEMRSQTVAPVDAMGCHMAQRYEKDPKNKRFVTLVSLMLSPQTKDQVTDAAVGKLRTALGGSVSLDAVLAADPTVISEAINKVGMWRVKTKHLKLAAEKLRDDFDSDVPQTIEGLISLPGVGPKIGFLALQNAWNINVGIGVDVHVLRITRLLGWHKAENPEDARISLESWLPAELQSEINPLLVGFGQTICPANSPRCGECKLGASGLCPSAKMPTKKKPQAVPDW</sequence>
<dbReference type="FunFam" id="1.10.340.30:FF:000001">
    <property type="entry name" value="Endonuclease III"/>
    <property type="match status" value="1"/>
</dbReference>
<dbReference type="InterPro" id="IPR030841">
    <property type="entry name" value="NTH1"/>
</dbReference>
<keyword evidence="4 8" id="KW-0234">DNA repair</keyword>
<dbReference type="Pfam" id="PF00730">
    <property type="entry name" value="HhH-GPD"/>
    <property type="match status" value="1"/>
</dbReference>
<comment type="subcellular location">
    <subcellularLocation>
        <location evidence="8">Nucleus</location>
    </subcellularLocation>
    <subcellularLocation>
        <location evidence="8">Mitochondrion</location>
    </subcellularLocation>
</comment>
<evidence type="ECO:0000256" key="3">
    <source>
        <dbReference type="ARBA" id="ARBA00022801"/>
    </source>
</evidence>
<dbReference type="InterPro" id="IPR004036">
    <property type="entry name" value="Endonuclease-III-like_CS2"/>
</dbReference>
<name>A0AAD7ERT2_9AGAR</name>
<dbReference type="Proteomes" id="UP001218218">
    <property type="component" value="Unassembled WGS sequence"/>
</dbReference>
<dbReference type="GO" id="GO:0005634">
    <property type="term" value="C:nucleus"/>
    <property type="evidence" value="ECO:0007669"/>
    <property type="project" value="UniProtKB-SubCell"/>
</dbReference>
<evidence type="ECO:0000256" key="5">
    <source>
        <dbReference type="ARBA" id="ARBA00023239"/>
    </source>
</evidence>
<dbReference type="GO" id="GO:0006285">
    <property type="term" value="P:base-excision repair, AP site formation"/>
    <property type="evidence" value="ECO:0007669"/>
    <property type="project" value="UniProtKB-UniRule"/>
</dbReference>
<comment type="catalytic activity">
    <reaction evidence="7 8">
        <text>2'-deoxyribonucleotide-(2'-deoxyribose 5'-phosphate)-2'-deoxyribonucleotide-DNA = a 3'-end 2'-deoxyribonucleotide-(2,3-dehydro-2,3-deoxyribose 5'-phosphate)-DNA + a 5'-end 5'-phospho-2'-deoxyribonucleoside-DNA + H(+)</text>
        <dbReference type="Rhea" id="RHEA:66592"/>
        <dbReference type="Rhea" id="RHEA-COMP:13180"/>
        <dbReference type="Rhea" id="RHEA-COMP:16897"/>
        <dbReference type="Rhea" id="RHEA-COMP:17067"/>
        <dbReference type="ChEBI" id="CHEBI:15378"/>
        <dbReference type="ChEBI" id="CHEBI:136412"/>
        <dbReference type="ChEBI" id="CHEBI:157695"/>
        <dbReference type="ChEBI" id="CHEBI:167181"/>
        <dbReference type="EC" id="4.2.99.18"/>
    </reaction>
</comment>
<dbReference type="HAMAP" id="MF_03183">
    <property type="entry name" value="Endonuclease_III_Nth"/>
    <property type="match status" value="1"/>
</dbReference>
<evidence type="ECO:0000313" key="11">
    <source>
        <dbReference type="EMBL" id="KAJ7348863.1"/>
    </source>
</evidence>
<protein>
    <recommendedName>
        <fullName evidence="8">Endonuclease III homolog</fullName>
        <ecNumber evidence="8">3.2.2.-</ecNumber>
        <ecNumber evidence="8">4.2.99.18</ecNumber>
    </recommendedName>
    <alternativeName>
        <fullName evidence="8">Bifunctional DNA N-glycosylase/DNA-(apurinic or apyrimidinic site) lyase</fullName>
        <shortName evidence="8">DNA glycosylase/AP lyase</shortName>
    </alternativeName>
</protein>
<keyword evidence="5 8" id="KW-0456">Lyase</keyword>
<gene>
    <name evidence="8" type="primary">NTH1</name>
    <name evidence="11" type="ORF">DFH08DRAFT_863655</name>
</gene>
<dbReference type="Gene3D" id="1.10.1670.10">
    <property type="entry name" value="Helix-hairpin-Helix base-excision DNA repair enzymes (C-terminal)"/>
    <property type="match status" value="1"/>
</dbReference>
<accession>A0AAD7ERT2</accession>
<feature type="domain" description="HhH-GPD" evidence="10">
    <location>
        <begin position="141"/>
        <end position="292"/>
    </location>
</feature>